<dbReference type="Proteomes" id="UP001589738">
    <property type="component" value="Unassembled WGS sequence"/>
</dbReference>
<sequence length="40" mass="4219">MGYGYCGYGYGGNVGGYGSTFVLIVVLFILLIIVGASFYN</sequence>
<reference evidence="7 8" key="1">
    <citation type="submission" date="2024-09" db="EMBL/GenBank/DDBJ databases">
        <authorList>
            <person name="Sun Q."/>
            <person name="Mori K."/>
        </authorList>
    </citation>
    <scope>NUCLEOTIDE SEQUENCE [LARGE SCALE GENOMIC DNA]</scope>
    <source>
        <strain evidence="7 8">CGMCC 1.9126</strain>
    </source>
</reference>
<protein>
    <submittedName>
        <fullName evidence="7">YjcZ family sporulation protein</fullName>
    </submittedName>
</protein>
<keyword evidence="8" id="KW-1185">Reference proteome</keyword>
<organism evidence="7 8">
    <name type="scientific">Robertmurraya beringensis</name>
    <dbReference type="NCBI Taxonomy" id="641660"/>
    <lineage>
        <taxon>Bacteria</taxon>
        <taxon>Bacillati</taxon>
        <taxon>Bacillota</taxon>
        <taxon>Bacilli</taxon>
        <taxon>Bacillales</taxon>
        <taxon>Bacillaceae</taxon>
        <taxon>Robertmurraya</taxon>
    </lineage>
</organism>
<evidence type="ECO:0000256" key="5">
    <source>
        <dbReference type="ARBA" id="ARBA00023136"/>
    </source>
</evidence>
<evidence type="ECO:0000256" key="2">
    <source>
        <dbReference type="ARBA" id="ARBA00010221"/>
    </source>
</evidence>
<evidence type="ECO:0000313" key="8">
    <source>
        <dbReference type="Proteomes" id="UP001589738"/>
    </source>
</evidence>
<keyword evidence="4 6" id="KW-1133">Transmembrane helix</keyword>
<accession>A0ABV6KPF4</accession>
<gene>
    <name evidence="7" type="ORF">ACFFHF_08035</name>
</gene>
<dbReference type="RefSeq" id="WP_340902922.1">
    <property type="nucleotide sequence ID" value="NZ_JBHLUU010000022.1"/>
</dbReference>
<evidence type="ECO:0000313" key="7">
    <source>
        <dbReference type="EMBL" id="MFC0475208.1"/>
    </source>
</evidence>
<keyword evidence="5 6" id="KW-0472">Membrane</keyword>
<dbReference type="Pfam" id="PF09680">
    <property type="entry name" value="YjcZ_2"/>
    <property type="match status" value="1"/>
</dbReference>
<dbReference type="InterPro" id="IPR010070">
    <property type="entry name" value="YjcZ-like"/>
</dbReference>
<comment type="subcellular location">
    <subcellularLocation>
        <location evidence="1">Membrane</location>
        <topology evidence="1">Single-pass membrane protein</topology>
    </subcellularLocation>
</comment>
<evidence type="ECO:0000256" key="1">
    <source>
        <dbReference type="ARBA" id="ARBA00004167"/>
    </source>
</evidence>
<name>A0ABV6KPF4_9BACI</name>
<evidence type="ECO:0000256" key="4">
    <source>
        <dbReference type="ARBA" id="ARBA00022989"/>
    </source>
</evidence>
<dbReference type="NCBIfam" id="TIGR01732">
    <property type="entry name" value="tiny_TM_bacill"/>
    <property type="match status" value="1"/>
</dbReference>
<evidence type="ECO:0000256" key="6">
    <source>
        <dbReference type="SAM" id="Phobius"/>
    </source>
</evidence>
<comment type="caution">
    <text evidence="7">The sequence shown here is derived from an EMBL/GenBank/DDBJ whole genome shotgun (WGS) entry which is preliminary data.</text>
</comment>
<proteinExistence type="inferred from homology"/>
<dbReference type="EMBL" id="JBHLUU010000022">
    <property type="protein sequence ID" value="MFC0475208.1"/>
    <property type="molecule type" value="Genomic_DNA"/>
</dbReference>
<feature type="transmembrane region" description="Helical" evidence="6">
    <location>
        <begin position="20"/>
        <end position="39"/>
    </location>
</feature>
<keyword evidence="3 6" id="KW-0812">Transmembrane</keyword>
<evidence type="ECO:0000256" key="3">
    <source>
        <dbReference type="ARBA" id="ARBA00022692"/>
    </source>
</evidence>
<comment type="similarity">
    <text evidence="2">Belongs to the SscA family.</text>
</comment>